<dbReference type="InterPro" id="IPR013783">
    <property type="entry name" value="Ig-like_fold"/>
</dbReference>
<keyword evidence="7" id="KW-0998">Cell outer membrane</keyword>
<organism evidence="8 9">
    <name type="scientific">Methanobrevibacter cuticularis</name>
    <dbReference type="NCBI Taxonomy" id="47311"/>
    <lineage>
        <taxon>Archaea</taxon>
        <taxon>Methanobacteriati</taxon>
        <taxon>Methanobacteriota</taxon>
        <taxon>Methanomada group</taxon>
        <taxon>Methanobacteria</taxon>
        <taxon>Methanobacteriales</taxon>
        <taxon>Methanobacteriaceae</taxon>
        <taxon>Methanobrevibacter</taxon>
    </lineage>
</organism>
<dbReference type="InterPro" id="IPR006626">
    <property type="entry name" value="PbH1"/>
</dbReference>
<dbReference type="PANTHER" id="PTHR11319">
    <property type="entry name" value="G PROTEIN-COUPLED RECEPTOR-RELATED"/>
    <property type="match status" value="1"/>
</dbReference>
<name>A0A166D8T2_9EURY</name>
<keyword evidence="6" id="KW-0472">Membrane</keyword>
<dbReference type="Pfam" id="PF02415">
    <property type="entry name" value="Chlam_PMP"/>
    <property type="match status" value="1"/>
</dbReference>
<sequence>MNKFKKTSFVMVLLLLFALLVMVGLSTSFATDRNITNTTDGGISGAVNSSLANDKIILSDGLYSGNNNKDIIINKNLTITGSNKANTVIDLSGGSKLFTINSNVRLTLSNLTIKNAVIGNNSYLINNDGYLTMENCVITDNSLSFNIRENTTYTSNDMLEDDSFESGYLIGNNGQMNIIDSTFINNTMDVNQIYSQNIPFTTNTTLYFNNTIYNSSVVGCGFIVNKGRLNITRSEFTNNTIKTTINRQYNWNNDDNITVTIRNSNGELVIGDEDTDYIYTMIVNTGDLVITQSNFKNNINNLNETRNYNKNTTMTIDGSARKKTATTTIYNLIYSSSNLEINNSNFTNNGYNVTFESNNPNYYAIRYGGVIFMTTLSNSTANITVTDSIFTNNTANNGGVIYVISGINGTVTLDITNSTFANNTASYGGGVYVISGVDGTVTLDITNSTFVNNSLTTNNGGGVYVNSGINGIVSVDITNSTFVNNTAAISGGGVSVISGVNGTVSVDIVSSTFVNNTANSNGGGVYVNTGANGTVSVDITNSTFVNNTANSNGGGVYVTSGANGTVSVDITNSTFANNTASYGGGVYVTSGANGTVSVDITNSTFVNNTAATNNGGGVYVISGANGTVSVDITNSTFVNNTANNNGGGVYVTSGANGTVSVNITNSTFVNNTASYGGGVNVNTGANGIVSVDILSSTFVNNTAATNNGGGVYVISGVNGTVSVDITNSSFVNNTANGNGGGLSVNTAANGTASIDIVSSTFVNNTANNGKAIYVTNGTNGTVSVVVNYNVFLNQSTGAIYKNGASSAVVDADYNYWGFNGVPSLTNVVVNNYYVLGITNMSDLGANYTVGNLLSFNYTVYLNGTSDSTNASNLPSLNSIFYNDLLYGYFSLNAPGVIQVPVQNVVGDVFNFTNANGTVIGNFTLTGTIYPGSVSNITVPEIIIVNNTSVDLVISIPTSVGGLAGQTFNVTINGQSQTVTFVNGTGTFVGYQYGNLGLNSLNITLSDNPNYNNSSAINNVFFKEETNINANVNDTIYGENATIVINATTNGQTLPDGTYRVIIDGVEYNVTFTNGIGQVILSGLNAGEYNYTIIFNSTDKYTESETNITINVIKADINIGVNLPSNATYGGNSTISGNLTTNSSLLEGTYNITVTINGVEYNVTVIDGLWSLTIPNTNVGIANVDILFPGNNNYNNATIANSYTVNPKNLGTKITITSTRNGNKITYKITLKDNQGNILANQNLNLTIAGKTVTLKTNGQGIAQYTYTATKAGKYYANAAYNGLKTENIIYGSSSAKSNTISITKTSIKIYFIKVNAKTVKYHGKRYRVYYKTYYIKNYGILTGSKLFQKSLKGFTLNKISKTSNIKTNYNKTKKILKTSLKNLAHTKIAKIKIKFYKRIT</sequence>
<accession>A0A166D8T2</accession>
<evidence type="ECO:0000256" key="3">
    <source>
        <dbReference type="ARBA" id="ARBA00004613"/>
    </source>
</evidence>
<protein>
    <submittedName>
        <fullName evidence="8">Putative outer membrane protein pmp20</fullName>
    </submittedName>
</protein>
<dbReference type="InterPro" id="IPR003368">
    <property type="entry name" value="POMP_repeat"/>
</dbReference>
<evidence type="ECO:0000256" key="7">
    <source>
        <dbReference type="ARBA" id="ARBA00023237"/>
    </source>
</evidence>
<dbReference type="PANTHER" id="PTHR11319:SF35">
    <property type="entry name" value="OUTER MEMBRANE PROTEIN PMPC-RELATED"/>
    <property type="match status" value="1"/>
</dbReference>
<evidence type="ECO:0000256" key="5">
    <source>
        <dbReference type="ARBA" id="ARBA00022729"/>
    </source>
</evidence>
<gene>
    <name evidence="8" type="ORF">MBCUT_15690</name>
</gene>
<dbReference type="SMART" id="SM00710">
    <property type="entry name" value="PbH1"/>
    <property type="match status" value="15"/>
</dbReference>
<dbReference type="Gene3D" id="2.60.40.10">
    <property type="entry name" value="Immunoglobulins"/>
    <property type="match status" value="1"/>
</dbReference>
<dbReference type="SUPFAM" id="SSF51126">
    <property type="entry name" value="Pectin lyase-like"/>
    <property type="match status" value="3"/>
</dbReference>
<dbReference type="GO" id="GO:0005576">
    <property type="term" value="C:extracellular region"/>
    <property type="evidence" value="ECO:0007669"/>
    <property type="project" value="UniProtKB-SubCell"/>
</dbReference>
<dbReference type="InterPro" id="IPR011050">
    <property type="entry name" value="Pectin_lyase_fold/virulence"/>
</dbReference>
<evidence type="ECO:0000256" key="6">
    <source>
        <dbReference type="ARBA" id="ARBA00023136"/>
    </source>
</evidence>
<comment type="caution">
    <text evidence="8">The sequence shown here is derived from an EMBL/GenBank/DDBJ whole genome shotgun (WGS) entry which is preliminary data.</text>
</comment>
<keyword evidence="5" id="KW-0732">Signal</keyword>
<evidence type="ECO:0000313" key="9">
    <source>
        <dbReference type="Proteomes" id="UP000077275"/>
    </source>
</evidence>
<dbReference type="PATRIC" id="fig|47311.3.peg.1706"/>
<evidence type="ECO:0000256" key="1">
    <source>
        <dbReference type="ARBA" id="ARBA00004196"/>
    </source>
</evidence>
<evidence type="ECO:0000256" key="2">
    <source>
        <dbReference type="ARBA" id="ARBA00004442"/>
    </source>
</evidence>
<reference evidence="8 9" key="1">
    <citation type="submission" date="2016-04" db="EMBL/GenBank/DDBJ databases">
        <title>Genome sequence of Methanobrevibacter cuticularis DSM 11139.</title>
        <authorList>
            <person name="Poehlein A."/>
            <person name="Seedorf H."/>
            <person name="Daniel R."/>
        </authorList>
    </citation>
    <scope>NUCLEOTIDE SEQUENCE [LARGE SCALE GENOMIC DNA]</scope>
    <source>
        <strain evidence="8 9">DSM 11139</strain>
    </source>
</reference>
<dbReference type="InterPro" id="IPR008964">
    <property type="entry name" value="Invasin/intimin_cell_adhesion"/>
</dbReference>
<proteinExistence type="predicted"/>
<dbReference type="EMBL" id="LWMW01000121">
    <property type="protein sequence ID" value="KZX15328.1"/>
    <property type="molecule type" value="Genomic_DNA"/>
</dbReference>
<evidence type="ECO:0000256" key="4">
    <source>
        <dbReference type="ARBA" id="ARBA00022525"/>
    </source>
</evidence>
<evidence type="ECO:0000313" key="8">
    <source>
        <dbReference type="EMBL" id="KZX15328.1"/>
    </source>
</evidence>
<dbReference type="RefSeq" id="WP_157082541.1">
    <property type="nucleotide sequence ID" value="NZ_LWMW01000121.1"/>
</dbReference>
<keyword evidence="9" id="KW-1185">Reference proteome</keyword>
<dbReference type="SUPFAM" id="SSF49373">
    <property type="entry name" value="Invasin/intimin cell-adhesion fragments"/>
    <property type="match status" value="1"/>
</dbReference>
<dbReference type="Proteomes" id="UP000077275">
    <property type="component" value="Unassembled WGS sequence"/>
</dbReference>
<keyword evidence="4" id="KW-0964">Secreted</keyword>
<comment type="subcellular location">
    <subcellularLocation>
        <location evidence="1">Cell envelope</location>
    </subcellularLocation>
    <subcellularLocation>
        <location evidence="2">Cell outer membrane</location>
    </subcellularLocation>
    <subcellularLocation>
        <location evidence="3">Secreted</location>
    </subcellularLocation>
</comment>